<dbReference type="Pfam" id="PF08531">
    <property type="entry name" value="Bac_rhamnosid_N"/>
    <property type="match status" value="1"/>
</dbReference>
<dbReference type="InterPro" id="IPR013737">
    <property type="entry name" value="Bac_rhamnosid_N"/>
</dbReference>
<feature type="domain" description="Bacterial alpha-L-rhamnosidase N-terminal" evidence="5">
    <location>
        <begin position="146"/>
        <end position="312"/>
    </location>
</feature>
<dbReference type="Gene3D" id="2.60.420.10">
    <property type="entry name" value="Maltose phosphorylase, domain 3"/>
    <property type="match status" value="1"/>
</dbReference>
<evidence type="ECO:0000313" key="9">
    <source>
        <dbReference type="Proteomes" id="UP000479756"/>
    </source>
</evidence>
<dbReference type="Gene3D" id="2.60.40.10">
    <property type="entry name" value="Immunoglobulins"/>
    <property type="match status" value="1"/>
</dbReference>
<dbReference type="InterPro" id="IPR035396">
    <property type="entry name" value="Bac_rhamnosid6H"/>
</dbReference>
<keyword evidence="9" id="KW-1185">Reference proteome</keyword>
<proteinExistence type="predicted"/>
<dbReference type="InterPro" id="IPR008928">
    <property type="entry name" value="6-hairpin_glycosidase_sf"/>
</dbReference>
<feature type="domain" description="Alpha-L-rhamnosidase C-terminal" evidence="7">
    <location>
        <begin position="781"/>
        <end position="854"/>
    </location>
</feature>
<accession>A0A7C9PQ71</accession>
<dbReference type="AlphaFoldDB" id="A0A7C9PQ71"/>
<dbReference type="Pfam" id="PF05592">
    <property type="entry name" value="Bac_rhamnosid"/>
    <property type="match status" value="1"/>
</dbReference>
<keyword evidence="3 8" id="KW-0378">Hydrolase</keyword>
<name>A0A7C9PQ71_9MICO</name>
<dbReference type="Pfam" id="PF25788">
    <property type="entry name" value="Ig_Rha78A_N"/>
    <property type="match status" value="1"/>
</dbReference>
<dbReference type="Proteomes" id="UP000479756">
    <property type="component" value="Unassembled WGS sequence"/>
</dbReference>
<dbReference type="PANTHER" id="PTHR33307">
    <property type="entry name" value="ALPHA-RHAMNOSIDASE (EUROFUNG)"/>
    <property type="match status" value="1"/>
</dbReference>
<dbReference type="GO" id="GO:0030596">
    <property type="term" value="F:alpha-L-rhamnosidase activity"/>
    <property type="evidence" value="ECO:0007669"/>
    <property type="project" value="UniProtKB-EC"/>
</dbReference>
<reference evidence="8 9" key="1">
    <citation type="journal article" date="2014" name="Int. J. Syst. Evol. Microbiol.">
        <title>Description of Galbitalea soli gen. nov., sp. nov., and Frondihabitans sucicola sp. nov.</title>
        <authorList>
            <person name="Kim S.J."/>
            <person name="Lim J.M."/>
            <person name="Ahn J.H."/>
            <person name="Weon H.Y."/>
            <person name="Hamada M."/>
            <person name="Suzuki K."/>
            <person name="Ahn T.Y."/>
            <person name="Kwon S.W."/>
        </authorList>
    </citation>
    <scope>NUCLEOTIDE SEQUENCE [LARGE SCALE GENOMIC DNA]</scope>
    <source>
        <strain evidence="8 9">NBRC 108727</strain>
    </source>
</reference>
<comment type="caution">
    <text evidence="8">The sequence shown here is derived from an EMBL/GenBank/DDBJ whole genome shotgun (WGS) entry which is preliminary data.</text>
</comment>
<dbReference type="PIRSF" id="PIRSF010631">
    <property type="entry name" value="A-rhamnsds"/>
    <property type="match status" value="1"/>
</dbReference>
<comment type="catalytic activity">
    <reaction evidence="1">
        <text>Hydrolysis of terminal non-reducing alpha-L-rhamnose residues in alpha-L-rhamnosides.</text>
        <dbReference type="EC" id="3.2.1.40"/>
    </reaction>
</comment>
<feature type="domain" description="Alpha-L-rhamnosidase six-hairpin glycosidase" evidence="6">
    <location>
        <begin position="421"/>
        <end position="779"/>
    </location>
</feature>
<evidence type="ECO:0000259" key="6">
    <source>
        <dbReference type="Pfam" id="PF17389"/>
    </source>
</evidence>
<dbReference type="PANTHER" id="PTHR33307:SF6">
    <property type="entry name" value="ALPHA-RHAMNOSIDASE (EUROFUNG)-RELATED"/>
    <property type="match status" value="1"/>
</dbReference>
<dbReference type="RefSeq" id="WP_163474563.1">
    <property type="nucleotide sequence ID" value="NZ_JAAGWZ010000005.1"/>
</dbReference>
<evidence type="ECO:0000313" key="8">
    <source>
        <dbReference type="EMBL" id="NEM92509.1"/>
    </source>
</evidence>
<evidence type="ECO:0000256" key="1">
    <source>
        <dbReference type="ARBA" id="ARBA00001445"/>
    </source>
</evidence>
<dbReference type="Gene3D" id="2.60.120.260">
    <property type="entry name" value="Galactose-binding domain-like"/>
    <property type="match status" value="2"/>
</dbReference>
<feature type="domain" description="Alpha-L-rhamnosidase concanavalin-like" evidence="4">
    <location>
        <begin position="324"/>
        <end position="404"/>
    </location>
</feature>
<dbReference type="Pfam" id="PF17389">
    <property type="entry name" value="Bac_rhamnosid6H"/>
    <property type="match status" value="1"/>
</dbReference>
<evidence type="ECO:0000259" key="5">
    <source>
        <dbReference type="Pfam" id="PF08531"/>
    </source>
</evidence>
<dbReference type="SUPFAM" id="SSF48208">
    <property type="entry name" value="Six-hairpin glycosidases"/>
    <property type="match status" value="1"/>
</dbReference>
<gene>
    <name evidence="8" type="ORF">G3T37_14240</name>
</gene>
<dbReference type="InterPro" id="IPR012341">
    <property type="entry name" value="6hp_glycosidase-like_sf"/>
</dbReference>
<dbReference type="InterPro" id="IPR016007">
    <property type="entry name" value="Alpha_rhamnosid"/>
</dbReference>
<evidence type="ECO:0000259" key="7">
    <source>
        <dbReference type="Pfam" id="PF17390"/>
    </source>
</evidence>
<dbReference type="Pfam" id="PF17390">
    <property type="entry name" value="Bac_rhamnosid_C"/>
    <property type="match status" value="1"/>
</dbReference>
<dbReference type="InterPro" id="IPR035398">
    <property type="entry name" value="Bac_rhamnosid_C"/>
</dbReference>
<evidence type="ECO:0000256" key="3">
    <source>
        <dbReference type="ARBA" id="ARBA00022801"/>
    </source>
</evidence>
<dbReference type="Gene3D" id="1.50.10.10">
    <property type="match status" value="1"/>
</dbReference>
<dbReference type="GO" id="GO:0005975">
    <property type="term" value="P:carbohydrate metabolic process"/>
    <property type="evidence" value="ECO:0007669"/>
    <property type="project" value="InterPro"/>
</dbReference>
<evidence type="ECO:0000259" key="4">
    <source>
        <dbReference type="Pfam" id="PF05592"/>
    </source>
</evidence>
<organism evidence="8 9">
    <name type="scientific">Galbitalea soli</name>
    <dbReference type="NCBI Taxonomy" id="1268042"/>
    <lineage>
        <taxon>Bacteria</taxon>
        <taxon>Bacillati</taxon>
        <taxon>Actinomycetota</taxon>
        <taxon>Actinomycetes</taxon>
        <taxon>Micrococcales</taxon>
        <taxon>Microbacteriaceae</taxon>
        <taxon>Galbitalea</taxon>
    </lineage>
</organism>
<protein>
    <recommendedName>
        <fullName evidence="2">alpha-L-rhamnosidase</fullName>
        <ecNumber evidence="2">3.2.1.40</ecNumber>
    </recommendedName>
</protein>
<dbReference type="InterPro" id="IPR013783">
    <property type="entry name" value="Ig-like_fold"/>
</dbReference>
<dbReference type="EC" id="3.2.1.40" evidence="2"/>
<sequence length="887" mass="94423">MTAVDRATTVTALSTQYPDDLLGVPVGEVRLSWRVSASDPSARQLAYEIESAADADFSIGVVSSGAVRAPEALAIPAPGAPTASREVRHFRVRIETAAGWTEWSPTARVETGLAAEDWTAIAIGSPSPVGGGSPLLRTGFTLDAAPVRARLYSTSLGLGEYRLNGELVSPDLLAPGWTAYQERLIVSTADVTGLLRAGENALGVTLADGWYRGRLGWEGRDSYYGSELAALAQLELEFADGSTRRIVTGPDWSASTGEVIASGIYDGSDYDLRRAQPGWASAGFDATGWMPVTEVALDRGILAAPLTTGVREIAAFPMTPLGPVLDAGQNVAGWVRLVVTGRRGDVVTVRHAEVLEPDGTLHTRSLRSARAADSYVLAVDGESTLEPNFTFHGFRYADVVGAETIVSATAIAISSAVAPRGAFESSDPVLNRLHANVQWSQRDNFVSVPTDCPQRDERLGWTGDAQAFATTASTLFDTRAFWESWLRDLEIDQADDGGVASVVPNILGMESFRVDGRGQDIMGRAGWADAATIVPWSVYESYGDASVLRTQLDSMRRWVGYLEGRRQADGLLPRDDFQYSDWLDPDAPGNMPWAAKVSRTLVANAFFVHSARILSWAERLVGDPGAAERAARLADEVAGLLWAAEGASAASTQSGCAIALEFRIAPEGERERLAAALAESVREHGGRISTGFLGTPLVLHALSNAGRFAEAYEMLLCRDIPSWLYQVEMGATTVWERWDALQADGTIHPGDMANSEGAQMLSFNHYAYGAVIDWVYRNLGGIAPDASAPGYRRTVVAPRPVAGIDRVRASVETGFGSVAVEWSTGPDGFAAEIEVPFGVTAAVSLPAGADSTITLDGAPAAADFELSHGTHQVSVTAPVITPSGRPD</sequence>
<dbReference type="EMBL" id="JAAGWZ010000005">
    <property type="protein sequence ID" value="NEM92509.1"/>
    <property type="molecule type" value="Genomic_DNA"/>
</dbReference>
<dbReference type="InterPro" id="IPR008902">
    <property type="entry name" value="Rhamnosid_concanavalin"/>
</dbReference>
<evidence type="ECO:0000256" key="2">
    <source>
        <dbReference type="ARBA" id="ARBA00012652"/>
    </source>
</evidence>